<keyword evidence="3" id="KW-1185">Reference proteome</keyword>
<comment type="caution">
    <text evidence="2">The sequence shown here is derived from an EMBL/GenBank/DDBJ whole genome shotgun (WGS) entry which is preliminary data.</text>
</comment>
<accession>A0A2Z6RR12</accession>
<sequence length="69" mass="8276">MFLVLDTNLGIPLDTNPTTFHFFHFRQFFSSFVVIFCFLRLCERWISVDQLCNTCRRNRAAPSVLEWTR</sequence>
<dbReference type="AlphaFoldDB" id="A0A2Z6RR12"/>
<keyword evidence="1" id="KW-0472">Membrane</keyword>
<keyword evidence="1" id="KW-0812">Transmembrane</keyword>
<feature type="transmembrane region" description="Helical" evidence="1">
    <location>
        <begin position="20"/>
        <end position="41"/>
    </location>
</feature>
<evidence type="ECO:0000313" key="2">
    <source>
        <dbReference type="EMBL" id="GBC03333.1"/>
    </source>
</evidence>
<keyword evidence="1" id="KW-1133">Transmembrane helix</keyword>
<evidence type="ECO:0000256" key="1">
    <source>
        <dbReference type="SAM" id="Phobius"/>
    </source>
</evidence>
<dbReference type="Proteomes" id="UP000247702">
    <property type="component" value="Unassembled WGS sequence"/>
</dbReference>
<gene>
    <name evidence="2" type="ORF">RclHR1_05070017</name>
</gene>
<protein>
    <submittedName>
        <fullName evidence="2">Uncharacterized protein</fullName>
    </submittedName>
</protein>
<organism evidence="2 3">
    <name type="scientific">Rhizophagus clarus</name>
    <dbReference type="NCBI Taxonomy" id="94130"/>
    <lineage>
        <taxon>Eukaryota</taxon>
        <taxon>Fungi</taxon>
        <taxon>Fungi incertae sedis</taxon>
        <taxon>Mucoromycota</taxon>
        <taxon>Glomeromycotina</taxon>
        <taxon>Glomeromycetes</taxon>
        <taxon>Glomerales</taxon>
        <taxon>Glomeraceae</taxon>
        <taxon>Rhizophagus</taxon>
    </lineage>
</organism>
<name>A0A2Z6RR12_9GLOM</name>
<proteinExistence type="predicted"/>
<reference evidence="2 3" key="1">
    <citation type="submission" date="2017-11" db="EMBL/GenBank/DDBJ databases">
        <title>The genome of Rhizophagus clarus HR1 reveals common genetic basis of auxotrophy among arbuscular mycorrhizal fungi.</title>
        <authorList>
            <person name="Kobayashi Y."/>
        </authorList>
    </citation>
    <scope>NUCLEOTIDE SEQUENCE [LARGE SCALE GENOMIC DNA]</scope>
    <source>
        <strain evidence="2 3">HR1</strain>
    </source>
</reference>
<evidence type="ECO:0000313" key="3">
    <source>
        <dbReference type="Proteomes" id="UP000247702"/>
    </source>
</evidence>
<dbReference type="EMBL" id="BEXD01003879">
    <property type="protein sequence ID" value="GBC03333.1"/>
    <property type="molecule type" value="Genomic_DNA"/>
</dbReference>